<dbReference type="Pfam" id="PF00248">
    <property type="entry name" value="Aldo_ket_red"/>
    <property type="match status" value="1"/>
</dbReference>
<name>A0A9X9WXR7_9PROT</name>
<dbReference type="GO" id="GO:0005829">
    <property type="term" value="C:cytosol"/>
    <property type="evidence" value="ECO:0007669"/>
    <property type="project" value="TreeGrafter"/>
</dbReference>
<gene>
    <name evidence="3" type="ORF">GXW76_12265</name>
</gene>
<keyword evidence="1" id="KW-0560">Oxidoreductase</keyword>
<reference evidence="3" key="2">
    <citation type="journal article" date="2021" name="Syst. Appl. Microbiol.">
        <title>Roseomonas hellenica sp. nov., isolated from roots of wild-growing Alkanna tinctoria.</title>
        <authorList>
            <person name="Rat A."/>
            <person name="Naranjo H.D."/>
            <person name="Lebbe L."/>
            <person name="Cnockaert M."/>
            <person name="Krigas N."/>
            <person name="Grigoriadou K."/>
            <person name="Maloupa E."/>
            <person name="Willems A."/>
        </authorList>
    </citation>
    <scope>NUCLEOTIDE SEQUENCE</scope>
    <source>
        <strain evidence="3">LMG 31231</strain>
    </source>
</reference>
<dbReference type="InterPro" id="IPR023210">
    <property type="entry name" value="NADP_OxRdtase_dom"/>
</dbReference>
<dbReference type="PANTHER" id="PTHR43364:SF6">
    <property type="entry name" value="OXIDOREDUCTASE-RELATED"/>
    <property type="match status" value="1"/>
</dbReference>
<protein>
    <submittedName>
        <fullName evidence="3">Aldo/keto reductase</fullName>
    </submittedName>
</protein>
<dbReference type="FunFam" id="3.20.20.100:FF:000004">
    <property type="entry name" value="Oxidoreductase, aldo/keto reductase"/>
    <property type="match status" value="1"/>
</dbReference>
<reference evidence="3" key="1">
    <citation type="submission" date="2020-01" db="EMBL/GenBank/DDBJ databases">
        <authorList>
            <person name="Rat A."/>
        </authorList>
    </citation>
    <scope>NUCLEOTIDE SEQUENCE</scope>
    <source>
        <strain evidence="3">LMG 31231</strain>
    </source>
</reference>
<dbReference type="AlphaFoldDB" id="A0A9X9WXR7"/>
<dbReference type="PRINTS" id="PR00069">
    <property type="entry name" value="ALDKETRDTASE"/>
</dbReference>
<sequence>MQMRALGRSGLQVPPVVFGGNVFGWTADRAASFRLLDACLEHGLVAIDTADVYSAWAEGHRGGESEAIIGEWLKARPGARDKVLILTKCGMEMPGQGKGLSPAWIATACEASLKRLGIERIDLYQAHKDDEVTPLAETLGAFQKLIEAGKVRAIGSSNYSAARLKAALDLSAAQGLPRFESHQPVYNLMDRGIEADLLPLCRAEQVGIITYSALASGFLTGKYRAEGDLSKSVRGPRSVAKHMGAKGDRVLAALDAVAKARGVTPAAAALAWQIARPGITAPIASATSPEQLAELAKAATLALNTAEMAELDAASA</sequence>
<accession>A0A9X9WXR7</accession>
<evidence type="ECO:0000256" key="1">
    <source>
        <dbReference type="ARBA" id="ARBA00023002"/>
    </source>
</evidence>
<evidence type="ECO:0000259" key="2">
    <source>
        <dbReference type="Pfam" id="PF00248"/>
    </source>
</evidence>
<dbReference type="Gene3D" id="3.20.20.100">
    <property type="entry name" value="NADP-dependent oxidoreductase domain"/>
    <property type="match status" value="1"/>
</dbReference>
<dbReference type="RefSeq" id="WP_211862317.1">
    <property type="nucleotide sequence ID" value="NZ_JAAEDM010000029.1"/>
</dbReference>
<dbReference type="SUPFAM" id="SSF51430">
    <property type="entry name" value="NAD(P)-linked oxidoreductase"/>
    <property type="match status" value="1"/>
</dbReference>
<dbReference type="PANTHER" id="PTHR43364">
    <property type="entry name" value="NADH-SPECIFIC METHYLGLYOXAL REDUCTASE-RELATED"/>
    <property type="match status" value="1"/>
</dbReference>
<dbReference type="Proteomes" id="UP001138751">
    <property type="component" value="Unassembled WGS sequence"/>
</dbReference>
<proteinExistence type="predicted"/>
<dbReference type="InterPro" id="IPR036812">
    <property type="entry name" value="NAD(P)_OxRdtase_dom_sf"/>
</dbReference>
<dbReference type="InterPro" id="IPR020471">
    <property type="entry name" value="AKR"/>
</dbReference>
<dbReference type="CDD" id="cd19081">
    <property type="entry name" value="AKR_AKR9C1"/>
    <property type="match status" value="1"/>
</dbReference>
<dbReference type="InterPro" id="IPR050523">
    <property type="entry name" value="AKR_Detox_Biosynth"/>
</dbReference>
<organism evidence="3 4">
    <name type="scientific">Neoroseomonas soli</name>
    <dbReference type="NCBI Taxonomy" id="1081025"/>
    <lineage>
        <taxon>Bacteria</taxon>
        <taxon>Pseudomonadati</taxon>
        <taxon>Pseudomonadota</taxon>
        <taxon>Alphaproteobacteria</taxon>
        <taxon>Acetobacterales</taxon>
        <taxon>Acetobacteraceae</taxon>
        <taxon>Neoroseomonas</taxon>
    </lineage>
</organism>
<feature type="domain" description="NADP-dependent oxidoreductase" evidence="2">
    <location>
        <begin position="16"/>
        <end position="314"/>
    </location>
</feature>
<evidence type="ECO:0000313" key="3">
    <source>
        <dbReference type="EMBL" id="MBR0671946.1"/>
    </source>
</evidence>
<keyword evidence="4" id="KW-1185">Reference proteome</keyword>
<dbReference type="GO" id="GO:0016491">
    <property type="term" value="F:oxidoreductase activity"/>
    <property type="evidence" value="ECO:0007669"/>
    <property type="project" value="UniProtKB-KW"/>
</dbReference>
<evidence type="ECO:0000313" key="4">
    <source>
        <dbReference type="Proteomes" id="UP001138751"/>
    </source>
</evidence>
<dbReference type="EMBL" id="JAAEDM010000029">
    <property type="protein sequence ID" value="MBR0671946.1"/>
    <property type="molecule type" value="Genomic_DNA"/>
</dbReference>
<comment type="caution">
    <text evidence="3">The sequence shown here is derived from an EMBL/GenBank/DDBJ whole genome shotgun (WGS) entry which is preliminary data.</text>
</comment>